<evidence type="ECO:0000313" key="3">
    <source>
        <dbReference type="Proteomes" id="UP000183971"/>
    </source>
</evidence>
<keyword evidence="3" id="KW-1185">Reference proteome</keyword>
<name>A0A1L7VB19_FUSPR</name>
<evidence type="ECO:0000256" key="1">
    <source>
        <dbReference type="SAM" id="MobiDB-lite"/>
    </source>
</evidence>
<protein>
    <submittedName>
        <fullName evidence="2">Uncharacterized protein</fullName>
    </submittedName>
</protein>
<feature type="region of interest" description="Disordered" evidence="1">
    <location>
        <begin position="12"/>
        <end position="46"/>
    </location>
</feature>
<dbReference type="Proteomes" id="UP000183971">
    <property type="component" value="Unassembled WGS sequence"/>
</dbReference>
<dbReference type="AlphaFoldDB" id="A0A1L7VB19"/>
<dbReference type="VEuPathDB" id="FungiDB:FPRO_02288"/>
<gene>
    <name evidence="2" type="ORF">FPRO_02288</name>
</gene>
<organism evidence="2 3">
    <name type="scientific">Fusarium proliferatum (strain ET1)</name>
    <name type="common">Orchid endophyte fungus</name>
    <dbReference type="NCBI Taxonomy" id="1227346"/>
    <lineage>
        <taxon>Eukaryota</taxon>
        <taxon>Fungi</taxon>
        <taxon>Dikarya</taxon>
        <taxon>Ascomycota</taxon>
        <taxon>Pezizomycotina</taxon>
        <taxon>Sordariomycetes</taxon>
        <taxon>Hypocreomycetidae</taxon>
        <taxon>Hypocreales</taxon>
        <taxon>Nectriaceae</taxon>
        <taxon>Fusarium</taxon>
        <taxon>Fusarium fujikuroi species complex</taxon>
    </lineage>
</organism>
<reference evidence="3" key="1">
    <citation type="journal article" date="2016" name="Genome Biol. Evol.">
        <title>Comparative 'omics' of the Fusarium fujikuroi species complex highlights differences in genetic potential and metabolite synthesis.</title>
        <authorList>
            <person name="Niehaus E.-M."/>
            <person name="Muensterkoetter M."/>
            <person name="Proctor R.H."/>
            <person name="Brown D.W."/>
            <person name="Sharon A."/>
            <person name="Idan Y."/>
            <person name="Oren-Young L."/>
            <person name="Sieber C.M."/>
            <person name="Novak O."/>
            <person name="Pencik A."/>
            <person name="Tarkowska D."/>
            <person name="Hromadova K."/>
            <person name="Freeman S."/>
            <person name="Maymon M."/>
            <person name="Elazar M."/>
            <person name="Youssef S.A."/>
            <person name="El-Shabrawy E.S.M."/>
            <person name="Shalaby A.B.A."/>
            <person name="Houterman P."/>
            <person name="Brock N.L."/>
            <person name="Burkhardt I."/>
            <person name="Tsavkelova E.A."/>
            <person name="Dickschat J.S."/>
            <person name="Galuszka P."/>
            <person name="Gueldener U."/>
            <person name="Tudzynski B."/>
        </authorList>
    </citation>
    <scope>NUCLEOTIDE SEQUENCE [LARGE SCALE GENOMIC DNA]</scope>
    <source>
        <strain evidence="3">ET1</strain>
    </source>
</reference>
<proteinExistence type="predicted"/>
<comment type="caution">
    <text evidence="2">The sequence shown here is derived from an EMBL/GenBank/DDBJ whole genome shotgun (WGS) entry which is preliminary data.</text>
</comment>
<dbReference type="EMBL" id="FJOF01000002">
    <property type="protein sequence ID" value="CZR37452.1"/>
    <property type="molecule type" value="Genomic_DNA"/>
</dbReference>
<evidence type="ECO:0000313" key="2">
    <source>
        <dbReference type="EMBL" id="CZR37452.1"/>
    </source>
</evidence>
<dbReference type="GeneID" id="42047173"/>
<feature type="compositionally biased region" description="Acidic residues" evidence="1">
    <location>
        <begin position="25"/>
        <end position="35"/>
    </location>
</feature>
<dbReference type="RefSeq" id="XP_031078045.1">
    <property type="nucleotide sequence ID" value="XM_031227627.1"/>
</dbReference>
<accession>A0A1L7VB19</accession>
<sequence length="177" mass="18859">MSGQRLCSVRMAAAAHMQGNKSDEESIDGSSDEEAPQPGEVRMGKFGTSKGAKIYTTGLATCVRVAVTGRYPNGGFEGDDRFLAHIAESKHKAALQGLIDALERAKGNGLQVREVVVVILAGGGSPDSELDEFNEEVIDKIRNATGMEPTVVEHTGTYKMSIEADKRIDYAADNAAE</sequence>